<dbReference type="EMBL" id="JAINUG010000037">
    <property type="protein sequence ID" value="KAJ8407912.1"/>
    <property type="molecule type" value="Genomic_DNA"/>
</dbReference>
<comment type="caution">
    <text evidence="2">The sequence shown here is derived from an EMBL/GenBank/DDBJ whole genome shotgun (WGS) entry which is preliminary data.</text>
</comment>
<dbReference type="Proteomes" id="UP001221898">
    <property type="component" value="Unassembled WGS sequence"/>
</dbReference>
<protein>
    <submittedName>
        <fullName evidence="2">Uncharacterized protein</fullName>
    </submittedName>
</protein>
<proteinExistence type="predicted"/>
<dbReference type="AlphaFoldDB" id="A0AAD7SS98"/>
<evidence type="ECO:0000313" key="2">
    <source>
        <dbReference type="EMBL" id="KAJ8407912.1"/>
    </source>
</evidence>
<keyword evidence="3" id="KW-1185">Reference proteome</keyword>
<accession>A0AAD7SS98</accession>
<organism evidence="2 3">
    <name type="scientific">Aldrovandia affinis</name>
    <dbReference type="NCBI Taxonomy" id="143900"/>
    <lineage>
        <taxon>Eukaryota</taxon>
        <taxon>Metazoa</taxon>
        <taxon>Chordata</taxon>
        <taxon>Craniata</taxon>
        <taxon>Vertebrata</taxon>
        <taxon>Euteleostomi</taxon>
        <taxon>Actinopterygii</taxon>
        <taxon>Neopterygii</taxon>
        <taxon>Teleostei</taxon>
        <taxon>Notacanthiformes</taxon>
        <taxon>Halosauridae</taxon>
        <taxon>Aldrovandia</taxon>
    </lineage>
</organism>
<reference evidence="2" key="1">
    <citation type="journal article" date="2023" name="Science">
        <title>Genome structures resolve the early diversification of teleost fishes.</title>
        <authorList>
            <person name="Parey E."/>
            <person name="Louis A."/>
            <person name="Montfort J."/>
            <person name="Bouchez O."/>
            <person name="Roques C."/>
            <person name="Iampietro C."/>
            <person name="Lluch J."/>
            <person name="Castinel A."/>
            <person name="Donnadieu C."/>
            <person name="Desvignes T."/>
            <person name="Floi Bucao C."/>
            <person name="Jouanno E."/>
            <person name="Wen M."/>
            <person name="Mejri S."/>
            <person name="Dirks R."/>
            <person name="Jansen H."/>
            <person name="Henkel C."/>
            <person name="Chen W.J."/>
            <person name="Zahm M."/>
            <person name="Cabau C."/>
            <person name="Klopp C."/>
            <person name="Thompson A.W."/>
            <person name="Robinson-Rechavi M."/>
            <person name="Braasch I."/>
            <person name="Lecointre G."/>
            <person name="Bobe J."/>
            <person name="Postlethwait J.H."/>
            <person name="Berthelot C."/>
            <person name="Roest Crollius H."/>
            <person name="Guiguen Y."/>
        </authorList>
    </citation>
    <scope>NUCLEOTIDE SEQUENCE</scope>
    <source>
        <strain evidence="2">NC1722</strain>
    </source>
</reference>
<evidence type="ECO:0000313" key="3">
    <source>
        <dbReference type="Proteomes" id="UP001221898"/>
    </source>
</evidence>
<name>A0AAD7SS98_9TELE</name>
<feature type="region of interest" description="Disordered" evidence="1">
    <location>
        <begin position="29"/>
        <end position="76"/>
    </location>
</feature>
<sequence>MREEQQGKAPLPWRQLRCPQREAGIQHRLWGCQPPSGHGSQRATAAEPGDEPGKNGPLITATPTKQYGRHIIEDPE</sequence>
<gene>
    <name evidence="2" type="ORF">AAFF_G00269560</name>
</gene>
<evidence type="ECO:0000256" key="1">
    <source>
        <dbReference type="SAM" id="MobiDB-lite"/>
    </source>
</evidence>